<evidence type="ECO:0000313" key="3">
    <source>
        <dbReference type="EMBL" id="NUU15594.1"/>
    </source>
</evidence>
<dbReference type="EMBL" id="JACGXP010000001">
    <property type="protein sequence ID" value="MBA8989371.1"/>
    <property type="molecule type" value="Genomic_DNA"/>
</dbReference>
<name>A0AAW3T3D4_9MICO</name>
<evidence type="ECO:0000313" key="5">
    <source>
        <dbReference type="Proteomes" id="UP000590225"/>
    </source>
</evidence>
<evidence type="ECO:0000313" key="4">
    <source>
        <dbReference type="Proteomes" id="UP000573001"/>
    </source>
</evidence>
<evidence type="ECO:0000256" key="1">
    <source>
        <dbReference type="SAM" id="MobiDB-lite"/>
    </source>
</evidence>
<dbReference type="AlphaFoldDB" id="A0AAW3T3D4"/>
<organism evidence="2 5">
    <name type="scientific">Curtobacterium pusillum</name>
    <dbReference type="NCBI Taxonomy" id="69373"/>
    <lineage>
        <taxon>Bacteria</taxon>
        <taxon>Bacillati</taxon>
        <taxon>Actinomycetota</taxon>
        <taxon>Actinomycetes</taxon>
        <taxon>Micrococcales</taxon>
        <taxon>Microbacteriaceae</taxon>
        <taxon>Curtobacterium</taxon>
    </lineage>
</organism>
<keyword evidence="4" id="KW-1185">Reference proteome</keyword>
<dbReference type="EMBL" id="JABMCE010000086">
    <property type="protein sequence ID" value="NUU15594.1"/>
    <property type="molecule type" value="Genomic_DNA"/>
</dbReference>
<reference evidence="2 5" key="2">
    <citation type="submission" date="2020-07" db="EMBL/GenBank/DDBJ databases">
        <title>Above-ground endophytic microbial communities from plants in different locations in the United States.</title>
        <authorList>
            <person name="Frank C."/>
        </authorList>
    </citation>
    <scope>NUCLEOTIDE SEQUENCE [LARGE SCALE GENOMIC DNA]</scope>
    <source>
        <strain evidence="2 5">WPL5_2</strain>
    </source>
</reference>
<proteinExistence type="predicted"/>
<evidence type="ECO:0000313" key="2">
    <source>
        <dbReference type="EMBL" id="MBA8989371.1"/>
    </source>
</evidence>
<dbReference type="Proteomes" id="UP000573001">
    <property type="component" value="Unassembled WGS sequence"/>
</dbReference>
<dbReference type="Proteomes" id="UP000590225">
    <property type="component" value="Unassembled WGS sequence"/>
</dbReference>
<gene>
    <name evidence="2" type="ORF">FHW23_000603</name>
    <name evidence="3" type="ORF">HP507_17330</name>
</gene>
<feature type="region of interest" description="Disordered" evidence="1">
    <location>
        <begin position="1"/>
        <end position="22"/>
    </location>
</feature>
<dbReference type="RefSeq" id="WP_175353036.1">
    <property type="nucleotide sequence ID" value="NZ_BAAAWQ010000001.1"/>
</dbReference>
<protein>
    <submittedName>
        <fullName evidence="2">Uncharacterized protein</fullName>
    </submittedName>
</protein>
<feature type="compositionally biased region" description="Basic and acidic residues" evidence="1">
    <location>
        <begin position="1"/>
        <end position="12"/>
    </location>
</feature>
<accession>A0AAW3T3D4</accession>
<sequence length="71" mass="7942">MRWKTGYDKSDGDEPDEAFVEATSPVSAVRRLREAIGTDTDVLYVLPDANDDLQGEQTYEDFLTDPNSSAR</sequence>
<reference evidence="3 4" key="1">
    <citation type="submission" date="2020-05" db="EMBL/GenBank/DDBJ databases">
        <title>Genome Sequencing of Type Strains.</title>
        <authorList>
            <person name="Lemaire J.F."/>
            <person name="Inderbitzin P."/>
            <person name="Gregorio O.A."/>
            <person name="Collins S.B."/>
            <person name="Wespe N."/>
            <person name="Knight-Connoni V."/>
        </authorList>
    </citation>
    <scope>NUCLEOTIDE SEQUENCE [LARGE SCALE GENOMIC DNA]</scope>
    <source>
        <strain evidence="3 4">ATCC 19096</strain>
    </source>
</reference>
<comment type="caution">
    <text evidence="2">The sequence shown here is derived from an EMBL/GenBank/DDBJ whole genome shotgun (WGS) entry which is preliminary data.</text>
</comment>